<dbReference type="Pfam" id="PF03803">
    <property type="entry name" value="Scramblase"/>
    <property type="match status" value="1"/>
</dbReference>
<protein>
    <recommendedName>
        <fullName evidence="2">Phospholipid scramblase</fullName>
    </recommendedName>
</protein>
<evidence type="ECO:0000313" key="5">
    <source>
        <dbReference type="Proteomes" id="UP000708208"/>
    </source>
</evidence>
<accession>A0A8J2PJT4</accession>
<organism evidence="4 5">
    <name type="scientific">Allacma fusca</name>
    <dbReference type="NCBI Taxonomy" id="39272"/>
    <lineage>
        <taxon>Eukaryota</taxon>
        <taxon>Metazoa</taxon>
        <taxon>Ecdysozoa</taxon>
        <taxon>Arthropoda</taxon>
        <taxon>Hexapoda</taxon>
        <taxon>Collembola</taxon>
        <taxon>Symphypleona</taxon>
        <taxon>Sminthuridae</taxon>
        <taxon>Allacma</taxon>
    </lineage>
</organism>
<keyword evidence="5" id="KW-1185">Reference proteome</keyword>
<evidence type="ECO:0000256" key="3">
    <source>
        <dbReference type="SAM" id="MobiDB-lite"/>
    </source>
</evidence>
<comment type="similarity">
    <text evidence="1 2">Belongs to the phospholipid scramblase family.</text>
</comment>
<dbReference type="AlphaFoldDB" id="A0A8J2PJT4"/>
<dbReference type="Proteomes" id="UP000708208">
    <property type="component" value="Unassembled WGS sequence"/>
</dbReference>
<keyword evidence="2" id="KW-0106">Calcium</keyword>
<sequence length="279" mass="30977">MSRTSVHPSAENSPITSQPQSRGSSKEGSENNSAMELENGDDIRMPTPRNCITPPDCPPGLGCLVDLEYVFLKRSYHSVEGMGIEGHPETSTKYEVLTVYGHRIFVVVETKGAIMSKMFCAAGVPFSLIVYSKSNETQFKKEALQIEGHPGGFGRPGNIEIKFGKKKMGRVDQDADFTKMRYTIQNADGKTVLKILGPKSGHCCSMTMANVLTHEFDVFQGDGLTHVGRIAKHWSGVPNNKDVFTRSDIWGVKFPREYDVKLKASLMSTIFLMWSDYPK</sequence>
<dbReference type="EMBL" id="CAJVCH010535735">
    <property type="protein sequence ID" value="CAG7825314.1"/>
    <property type="molecule type" value="Genomic_DNA"/>
</dbReference>
<name>A0A8J2PJT4_9HEXA</name>
<feature type="region of interest" description="Disordered" evidence="3">
    <location>
        <begin position="1"/>
        <end position="46"/>
    </location>
</feature>
<reference evidence="4" key="1">
    <citation type="submission" date="2021-06" db="EMBL/GenBank/DDBJ databases">
        <authorList>
            <person name="Hodson N. C."/>
            <person name="Mongue J. A."/>
            <person name="Jaron S. K."/>
        </authorList>
    </citation>
    <scope>NUCLEOTIDE SEQUENCE</scope>
</reference>
<feature type="compositionally biased region" description="Polar residues" evidence="3">
    <location>
        <begin position="1"/>
        <end position="23"/>
    </location>
</feature>
<dbReference type="PANTHER" id="PTHR23248">
    <property type="entry name" value="PHOSPHOLIPID SCRAMBLASE-RELATED"/>
    <property type="match status" value="1"/>
</dbReference>
<keyword evidence="2" id="KW-0449">Lipoprotein</keyword>
<evidence type="ECO:0000256" key="2">
    <source>
        <dbReference type="RuleBase" id="RU363116"/>
    </source>
</evidence>
<keyword evidence="2" id="KW-0564">Palmitate</keyword>
<gene>
    <name evidence="4" type="ORF">AFUS01_LOCUS35431</name>
</gene>
<comment type="cofactor">
    <cofactor evidence="2">
        <name>Ca(2+)</name>
        <dbReference type="ChEBI" id="CHEBI:29108"/>
    </cofactor>
</comment>
<proteinExistence type="inferred from homology"/>
<comment type="function">
    <text evidence="2">May mediate accelerated ATP-independent bidirectional transbilayer migration of phospholipids upon binding calcium ions that results in a loss of phospholipid asymmetry in the plasma membrane.</text>
</comment>
<evidence type="ECO:0000256" key="1">
    <source>
        <dbReference type="ARBA" id="ARBA00005350"/>
    </source>
</evidence>
<evidence type="ECO:0000313" key="4">
    <source>
        <dbReference type="EMBL" id="CAG7825314.1"/>
    </source>
</evidence>
<dbReference type="PANTHER" id="PTHR23248:SF9">
    <property type="entry name" value="PHOSPHOLIPID SCRAMBLASE"/>
    <property type="match status" value="1"/>
</dbReference>
<dbReference type="GO" id="GO:0017128">
    <property type="term" value="F:phospholipid scramblase activity"/>
    <property type="evidence" value="ECO:0007669"/>
    <property type="project" value="InterPro"/>
</dbReference>
<comment type="caution">
    <text evidence="4">The sequence shown here is derived from an EMBL/GenBank/DDBJ whole genome shotgun (WGS) entry which is preliminary data.</text>
</comment>
<dbReference type="OrthoDB" id="191150at2759"/>
<dbReference type="InterPro" id="IPR005552">
    <property type="entry name" value="Scramblase"/>
</dbReference>
<dbReference type="GO" id="GO:0005886">
    <property type="term" value="C:plasma membrane"/>
    <property type="evidence" value="ECO:0007669"/>
    <property type="project" value="TreeGrafter"/>
</dbReference>